<dbReference type="GO" id="GO:0005634">
    <property type="term" value="C:nucleus"/>
    <property type="evidence" value="ECO:0007669"/>
    <property type="project" value="UniProtKB-SubCell"/>
</dbReference>
<accession>A0A8K0DYZ8</accession>
<dbReference type="SMART" id="SM01019">
    <property type="entry name" value="B3"/>
    <property type="match status" value="1"/>
</dbReference>
<dbReference type="InterPro" id="IPR044835">
    <property type="entry name" value="ARF_plant"/>
</dbReference>
<dbReference type="InterPro" id="IPR015300">
    <property type="entry name" value="DNA-bd_pseudobarrel_sf"/>
</dbReference>
<feature type="domain" description="PB1" evidence="12">
    <location>
        <begin position="637"/>
        <end position="719"/>
    </location>
</feature>
<dbReference type="Gene3D" id="3.10.20.90">
    <property type="entry name" value="Phosphatidylinositol 3-kinase Catalytic Subunit, Chain A, domain 1"/>
    <property type="match status" value="1"/>
</dbReference>
<dbReference type="InterPro" id="IPR003340">
    <property type="entry name" value="B3_DNA-bd"/>
</dbReference>
<protein>
    <recommendedName>
        <fullName evidence="9">Auxin response factor</fullName>
    </recommendedName>
</protein>
<evidence type="ECO:0000256" key="5">
    <source>
        <dbReference type="ARBA" id="ARBA00023125"/>
    </source>
</evidence>
<dbReference type="SUPFAM" id="SSF101936">
    <property type="entry name" value="DNA-binding pseudobarrel domain"/>
    <property type="match status" value="1"/>
</dbReference>
<feature type="region of interest" description="Disordered" evidence="10">
    <location>
        <begin position="584"/>
        <end position="605"/>
    </location>
</feature>
<organism evidence="13 14">
    <name type="scientific">Rhamnella rubrinervis</name>
    <dbReference type="NCBI Taxonomy" id="2594499"/>
    <lineage>
        <taxon>Eukaryota</taxon>
        <taxon>Viridiplantae</taxon>
        <taxon>Streptophyta</taxon>
        <taxon>Embryophyta</taxon>
        <taxon>Tracheophyta</taxon>
        <taxon>Spermatophyta</taxon>
        <taxon>Magnoliopsida</taxon>
        <taxon>eudicotyledons</taxon>
        <taxon>Gunneridae</taxon>
        <taxon>Pentapetalae</taxon>
        <taxon>rosids</taxon>
        <taxon>fabids</taxon>
        <taxon>Rosales</taxon>
        <taxon>Rhamnaceae</taxon>
        <taxon>rhamnoid group</taxon>
        <taxon>Rhamneae</taxon>
        <taxon>Rhamnella</taxon>
    </lineage>
</organism>
<dbReference type="PROSITE" id="PS50863">
    <property type="entry name" value="B3"/>
    <property type="match status" value="1"/>
</dbReference>
<dbReference type="Proteomes" id="UP000796880">
    <property type="component" value="Unassembled WGS sequence"/>
</dbReference>
<dbReference type="CDD" id="cd10017">
    <property type="entry name" value="B3_DNA"/>
    <property type="match status" value="1"/>
</dbReference>
<comment type="similarity">
    <text evidence="2 9">Belongs to the ARF family.</text>
</comment>
<feature type="compositionally biased region" description="Polar residues" evidence="10">
    <location>
        <begin position="585"/>
        <end position="605"/>
    </location>
</feature>
<keyword evidence="7 9" id="KW-0539">Nucleus</keyword>
<dbReference type="PROSITE" id="PS51745">
    <property type="entry name" value="PB1"/>
    <property type="match status" value="1"/>
</dbReference>
<comment type="caution">
    <text evidence="13">The sequence shown here is derived from an EMBL/GenBank/DDBJ whole genome shotgun (WGS) entry which is preliminary data.</text>
</comment>
<dbReference type="Gene3D" id="2.40.330.10">
    <property type="entry name" value="DNA-binding pseudobarrel domain"/>
    <property type="match status" value="1"/>
</dbReference>
<evidence type="ECO:0000313" key="14">
    <source>
        <dbReference type="Proteomes" id="UP000796880"/>
    </source>
</evidence>
<proteinExistence type="inferred from homology"/>
<dbReference type="Pfam" id="PF02362">
    <property type="entry name" value="B3"/>
    <property type="match status" value="1"/>
</dbReference>
<evidence type="ECO:0000256" key="10">
    <source>
        <dbReference type="SAM" id="MobiDB-lite"/>
    </source>
</evidence>
<dbReference type="GO" id="GO:0003677">
    <property type="term" value="F:DNA binding"/>
    <property type="evidence" value="ECO:0007669"/>
    <property type="project" value="UniProtKB-KW"/>
</dbReference>
<feature type="region of interest" description="Disordered" evidence="10">
    <location>
        <begin position="1"/>
        <end position="22"/>
    </location>
</feature>
<reference evidence="13" key="1">
    <citation type="submission" date="2020-03" db="EMBL/GenBank/DDBJ databases">
        <title>A high-quality chromosome-level genome assembly of a woody plant with both climbing and erect habits, Rhamnella rubrinervis.</title>
        <authorList>
            <person name="Lu Z."/>
            <person name="Yang Y."/>
            <person name="Zhu X."/>
            <person name="Sun Y."/>
        </authorList>
    </citation>
    <scope>NUCLEOTIDE SEQUENCE</scope>
    <source>
        <strain evidence="13">BYM</strain>
        <tissue evidence="13">Leaf</tissue>
    </source>
</reference>
<dbReference type="SUPFAM" id="SSF54277">
    <property type="entry name" value="CAD &amp; PB1 domains"/>
    <property type="match status" value="1"/>
</dbReference>
<evidence type="ECO:0000256" key="6">
    <source>
        <dbReference type="ARBA" id="ARBA00023163"/>
    </source>
</evidence>
<evidence type="ECO:0000256" key="4">
    <source>
        <dbReference type="ARBA" id="ARBA00023015"/>
    </source>
</evidence>
<keyword evidence="14" id="KW-1185">Reference proteome</keyword>
<dbReference type="PANTHER" id="PTHR31384:SF25">
    <property type="entry name" value="AUXIN RESPONSE FACTOR"/>
    <property type="match status" value="1"/>
</dbReference>
<dbReference type="PANTHER" id="PTHR31384">
    <property type="entry name" value="AUXIN RESPONSE FACTOR 4-RELATED"/>
    <property type="match status" value="1"/>
</dbReference>
<keyword evidence="8 9" id="KW-0927">Auxin signaling pathway</keyword>
<comment type="subcellular location">
    <subcellularLocation>
        <location evidence="1 9">Nucleus</location>
    </subcellularLocation>
</comment>
<evidence type="ECO:0000256" key="8">
    <source>
        <dbReference type="ARBA" id="ARBA00023294"/>
    </source>
</evidence>
<sequence>MASVGLQGTGLTTTTTTTTEKDTRRFTATVDGGLPDSNNDNQGGKDDLYTELWHACAGPHVYVPRPGERVFYFPQGHMEQVEAYANQDGRMEMPIYNLPSKILCKVVCVQLKAEAHSDEVFAQITLLPLTEQGEKRLEDENAPPLPQRTNLYSFSKKLTPSDTSTHGGCSVPKRYADECLPPLDMLQQPPQQELVAVDLHGFQWHFRHIYRGQPKRHLLTSGWSTFVTSKKIVAGDSCIFLRGENGELHVGIRRATATQNNASTSVISGHSMQHGILASAFHAISTGTMFTVYYRPWTSPAEYIIPFDKYMKSAENDYFVGLRFRIHRQGEESAEKRSAGTIVGIEDHDCIRWPGSEWRRLKVQWDTASDTSLRPERLSPWKIEPLDPANTNDTFVLPQLKRARALDLPSTGFSNLTRKGLLLNSVKYTPQRRKEVLQGQEISEIRAHEMGAQTPSLVPQLVPPSNPNLNCTQFQLDNQLYFPMHNPFHHCPGSAIAFPGENVVTPSLTNQWPPIYATYSARDHVAYSRSFSVSNVNSSNSGSQKCMAFKPKSEDETLLAQPNGCGRYMLFGVNLVSHPELPSPQVATSSELNSPWSVPPTTHSSVSETIQVSETSKSVSGVLSEKQCKKCCSVSNRSCTKVLKYGNALGRSVDLTRFDGYDDLISELDLMFEFKGSLKKGSSGWQISYIDVEGDMMLIGDYEWQEFCSVVRRMFICPKEEIDKLKPGPLFPASA</sequence>
<keyword evidence="5 9" id="KW-0238">DNA-binding</keyword>
<name>A0A8K0DYZ8_9ROSA</name>
<dbReference type="AlphaFoldDB" id="A0A8K0DYZ8"/>
<evidence type="ECO:0000313" key="13">
    <source>
        <dbReference type="EMBL" id="KAF3436380.1"/>
    </source>
</evidence>
<comment type="function">
    <text evidence="9">Auxin response factors (ARFs) are transcriptional factors that bind specifically to the DNA sequence 5'-TGTCTC-3' found in the auxin-responsive promoter elements (AuxREs).</text>
</comment>
<evidence type="ECO:0000259" key="11">
    <source>
        <dbReference type="PROSITE" id="PS50863"/>
    </source>
</evidence>
<comment type="subunit">
    <text evidence="3 9">Homodimers and heterodimers.</text>
</comment>
<dbReference type="InterPro" id="IPR010525">
    <property type="entry name" value="ARF_dom"/>
</dbReference>
<evidence type="ECO:0000256" key="3">
    <source>
        <dbReference type="ARBA" id="ARBA00011726"/>
    </source>
</evidence>
<evidence type="ECO:0000256" key="9">
    <source>
        <dbReference type="RuleBase" id="RU004561"/>
    </source>
</evidence>
<keyword evidence="4 9" id="KW-0805">Transcription regulation</keyword>
<dbReference type="GO" id="GO:0009734">
    <property type="term" value="P:auxin-activated signaling pathway"/>
    <property type="evidence" value="ECO:0007669"/>
    <property type="project" value="UniProtKB-KW"/>
</dbReference>
<dbReference type="Pfam" id="PF02309">
    <property type="entry name" value="AUX_IAA"/>
    <property type="match status" value="1"/>
</dbReference>
<gene>
    <name evidence="13" type="ORF">FNV43_RR23472</name>
</gene>
<dbReference type="OrthoDB" id="1668982at2759"/>
<dbReference type="Pfam" id="PF06507">
    <property type="entry name" value="ARF_AD"/>
    <property type="match status" value="1"/>
</dbReference>
<evidence type="ECO:0000256" key="2">
    <source>
        <dbReference type="ARBA" id="ARBA00007853"/>
    </source>
</evidence>
<dbReference type="Gene3D" id="2.30.30.1040">
    <property type="match status" value="1"/>
</dbReference>
<dbReference type="InterPro" id="IPR033389">
    <property type="entry name" value="AUX/IAA_dom"/>
</dbReference>
<evidence type="ECO:0000256" key="7">
    <source>
        <dbReference type="ARBA" id="ARBA00023242"/>
    </source>
</evidence>
<feature type="domain" description="TF-B3" evidence="11">
    <location>
        <begin position="154"/>
        <end position="256"/>
    </location>
</feature>
<dbReference type="FunFam" id="2.30.30.1040:FF:000001">
    <property type="entry name" value="Auxin response factor"/>
    <property type="match status" value="1"/>
</dbReference>
<keyword evidence="6 9" id="KW-0804">Transcription</keyword>
<dbReference type="FunFam" id="2.40.330.10:FF:000001">
    <property type="entry name" value="Auxin response factor"/>
    <property type="match status" value="1"/>
</dbReference>
<evidence type="ECO:0000259" key="12">
    <source>
        <dbReference type="PROSITE" id="PS51745"/>
    </source>
</evidence>
<dbReference type="EMBL" id="VOIH02000010">
    <property type="protein sequence ID" value="KAF3436380.1"/>
    <property type="molecule type" value="Genomic_DNA"/>
</dbReference>
<dbReference type="GO" id="GO:0006355">
    <property type="term" value="P:regulation of DNA-templated transcription"/>
    <property type="evidence" value="ECO:0007669"/>
    <property type="project" value="InterPro"/>
</dbReference>
<dbReference type="InterPro" id="IPR053793">
    <property type="entry name" value="PB1-like"/>
</dbReference>
<feature type="compositionally biased region" description="Low complexity" evidence="10">
    <location>
        <begin position="9"/>
        <end position="18"/>
    </location>
</feature>
<evidence type="ECO:0000256" key="1">
    <source>
        <dbReference type="ARBA" id="ARBA00004123"/>
    </source>
</evidence>